<proteinExistence type="predicted"/>
<reference evidence="4 5" key="1">
    <citation type="journal article" date="2020" name="Nat. Food">
        <title>A phased Vanilla planifolia genome enables genetic improvement of flavour and production.</title>
        <authorList>
            <person name="Hasing T."/>
            <person name="Tang H."/>
            <person name="Brym M."/>
            <person name="Khazi F."/>
            <person name="Huang T."/>
            <person name="Chambers A.H."/>
        </authorList>
    </citation>
    <scope>NUCLEOTIDE SEQUENCE [LARGE SCALE GENOMIC DNA]</scope>
    <source>
        <tissue evidence="3">Leaf</tissue>
    </source>
</reference>
<keyword evidence="1" id="KW-0732">Signal</keyword>
<dbReference type="EMBL" id="JADCNL010000583">
    <property type="protein sequence ID" value="KAG0446378.1"/>
    <property type="molecule type" value="Genomic_DNA"/>
</dbReference>
<gene>
    <name evidence="3" type="ORF">HPP92_028859</name>
    <name evidence="2" type="ORF">HPP92_028870</name>
</gene>
<dbReference type="Proteomes" id="UP000639772">
    <property type="component" value="Unassembled WGS sequence"/>
</dbReference>
<protein>
    <submittedName>
        <fullName evidence="3">Uncharacterized protein</fullName>
    </submittedName>
</protein>
<evidence type="ECO:0000313" key="2">
    <source>
        <dbReference type="EMBL" id="KAG0446377.1"/>
    </source>
</evidence>
<evidence type="ECO:0000313" key="4">
    <source>
        <dbReference type="Proteomes" id="UP000636800"/>
    </source>
</evidence>
<sequence length="201" mass="22777">MASVLISVWLIPGAGSRQEASPYRHKPGSANYGVMDENFDKLIDESHPDEEAIQHTVIQAHNQDMEGDVCKDRGSWCVVGFHPSVAHRSSMPCPRLTEHFSFVGFASSNEDLHAQAHYFLKYSSRVEQCTGGVDSTGETIRNVDHRERKYVKNKRERAKEVSHWFIVTAESKIVSHCTPRAESCRIAARTSMRQMEMKNKN</sequence>
<dbReference type="AlphaFoldDB" id="A0A835U2E8"/>
<name>A0A835U2E8_VANPL</name>
<comment type="caution">
    <text evidence="3">The sequence shown here is derived from an EMBL/GenBank/DDBJ whole genome shotgun (WGS) entry which is preliminary data.</text>
</comment>
<keyword evidence="4" id="KW-1185">Reference proteome</keyword>
<evidence type="ECO:0000313" key="5">
    <source>
        <dbReference type="Proteomes" id="UP000639772"/>
    </source>
</evidence>
<evidence type="ECO:0000256" key="1">
    <source>
        <dbReference type="SAM" id="SignalP"/>
    </source>
</evidence>
<evidence type="ECO:0000313" key="3">
    <source>
        <dbReference type="EMBL" id="KAG0446378.1"/>
    </source>
</evidence>
<dbReference type="Proteomes" id="UP000636800">
    <property type="component" value="Unassembled WGS sequence"/>
</dbReference>
<feature type="signal peptide" evidence="1">
    <location>
        <begin position="1"/>
        <end position="16"/>
    </location>
</feature>
<feature type="chain" id="PRO_5036240352" evidence="1">
    <location>
        <begin position="17"/>
        <end position="201"/>
    </location>
</feature>
<accession>A0A835U2E8</accession>
<organism evidence="3 4">
    <name type="scientific">Vanilla planifolia</name>
    <name type="common">Vanilla</name>
    <dbReference type="NCBI Taxonomy" id="51239"/>
    <lineage>
        <taxon>Eukaryota</taxon>
        <taxon>Viridiplantae</taxon>
        <taxon>Streptophyta</taxon>
        <taxon>Embryophyta</taxon>
        <taxon>Tracheophyta</taxon>
        <taxon>Spermatophyta</taxon>
        <taxon>Magnoliopsida</taxon>
        <taxon>Liliopsida</taxon>
        <taxon>Asparagales</taxon>
        <taxon>Orchidaceae</taxon>
        <taxon>Vanilloideae</taxon>
        <taxon>Vanilleae</taxon>
        <taxon>Vanilla</taxon>
    </lineage>
</organism>
<dbReference type="EMBL" id="JADCNM010000584">
    <property type="protein sequence ID" value="KAG0446377.1"/>
    <property type="molecule type" value="Genomic_DNA"/>
</dbReference>